<protein>
    <submittedName>
        <fullName evidence="1">Uncharacterized protein</fullName>
    </submittedName>
</protein>
<name>A0A381WI03_9ZZZZ</name>
<gene>
    <name evidence="1" type="ORF">METZ01_LOCUS104602</name>
</gene>
<evidence type="ECO:0000313" key="1">
    <source>
        <dbReference type="EMBL" id="SVA51748.1"/>
    </source>
</evidence>
<reference evidence="1" key="1">
    <citation type="submission" date="2018-05" db="EMBL/GenBank/DDBJ databases">
        <authorList>
            <person name="Lanie J.A."/>
            <person name="Ng W.-L."/>
            <person name="Kazmierczak K.M."/>
            <person name="Andrzejewski T.M."/>
            <person name="Davidsen T.M."/>
            <person name="Wayne K.J."/>
            <person name="Tettelin H."/>
            <person name="Glass J.I."/>
            <person name="Rusch D."/>
            <person name="Podicherti R."/>
            <person name="Tsui H.-C.T."/>
            <person name="Winkler M.E."/>
        </authorList>
    </citation>
    <scope>NUCLEOTIDE SEQUENCE</scope>
</reference>
<accession>A0A381WI03</accession>
<sequence length="24" mass="2746">MGNDNGVFYQDDIMLAKDIFRAPD</sequence>
<dbReference type="AlphaFoldDB" id="A0A381WI03"/>
<proteinExistence type="predicted"/>
<dbReference type="EMBL" id="UINC01011774">
    <property type="protein sequence ID" value="SVA51748.1"/>
    <property type="molecule type" value="Genomic_DNA"/>
</dbReference>
<organism evidence="1">
    <name type="scientific">marine metagenome</name>
    <dbReference type="NCBI Taxonomy" id="408172"/>
    <lineage>
        <taxon>unclassified sequences</taxon>
        <taxon>metagenomes</taxon>
        <taxon>ecological metagenomes</taxon>
    </lineage>
</organism>